<evidence type="ECO:0008006" key="3">
    <source>
        <dbReference type="Google" id="ProtNLM"/>
    </source>
</evidence>
<dbReference type="EMBL" id="BMRB01000001">
    <property type="protein sequence ID" value="GGS12502.1"/>
    <property type="molecule type" value="Genomic_DNA"/>
</dbReference>
<dbReference type="Proteomes" id="UP000660680">
    <property type="component" value="Unassembled WGS sequence"/>
</dbReference>
<gene>
    <name evidence="1" type="ORF">GCM10010171_00170</name>
</gene>
<name>A0A918L6N3_9PSEU</name>
<accession>A0A918L6N3</accession>
<comment type="caution">
    <text evidence="1">The sequence shown here is derived from an EMBL/GenBank/DDBJ whole genome shotgun (WGS) entry which is preliminary data.</text>
</comment>
<evidence type="ECO:0000313" key="1">
    <source>
        <dbReference type="EMBL" id="GGS12502.1"/>
    </source>
</evidence>
<reference evidence="1" key="1">
    <citation type="journal article" date="2014" name="Int. J. Syst. Evol. Microbiol.">
        <title>Complete genome sequence of Corynebacterium casei LMG S-19264T (=DSM 44701T), isolated from a smear-ripened cheese.</title>
        <authorList>
            <consortium name="US DOE Joint Genome Institute (JGI-PGF)"/>
            <person name="Walter F."/>
            <person name="Albersmeier A."/>
            <person name="Kalinowski J."/>
            <person name="Ruckert C."/>
        </authorList>
    </citation>
    <scope>NUCLEOTIDE SEQUENCE</scope>
    <source>
        <strain evidence="1">JCM 3276</strain>
    </source>
</reference>
<evidence type="ECO:0000313" key="2">
    <source>
        <dbReference type="Proteomes" id="UP000660680"/>
    </source>
</evidence>
<proteinExistence type="predicted"/>
<reference evidence="1" key="2">
    <citation type="submission" date="2020-09" db="EMBL/GenBank/DDBJ databases">
        <authorList>
            <person name="Sun Q."/>
            <person name="Ohkuma M."/>
        </authorList>
    </citation>
    <scope>NUCLEOTIDE SEQUENCE</scope>
    <source>
        <strain evidence="1">JCM 3276</strain>
    </source>
</reference>
<protein>
    <recommendedName>
        <fullName evidence="3">SPOR domain-containing protein</fullName>
    </recommendedName>
</protein>
<organism evidence="1 2">
    <name type="scientific">Actinokineospora fastidiosa</name>
    <dbReference type="NCBI Taxonomy" id="1816"/>
    <lineage>
        <taxon>Bacteria</taxon>
        <taxon>Bacillati</taxon>
        <taxon>Actinomycetota</taxon>
        <taxon>Actinomycetes</taxon>
        <taxon>Pseudonocardiales</taxon>
        <taxon>Pseudonocardiaceae</taxon>
        <taxon>Actinokineospora</taxon>
    </lineage>
</organism>
<dbReference type="AlphaFoldDB" id="A0A918L6N3"/>
<dbReference type="RefSeq" id="WP_189208220.1">
    <property type="nucleotide sequence ID" value="NZ_BMRB01000001.1"/>
</dbReference>
<keyword evidence="2" id="KW-1185">Reference proteome</keyword>
<sequence length="68" mass="7709">MAKDPNPPEGWWYNTRTGEVEHGTVGKAIDRLGPYPDRETAARALQIARERTEAADRADRAWRGDDED</sequence>